<dbReference type="SUPFAM" id="SSF52540">
    <property type="entry name" value="P-loop containing nucleoside triphosphate hydrolases"/>
    <property type="match status" value="1"/>
</dbReference>
<reference evidence="3 4" key="1">
    <citation type="journal article" date="2016" name="Mol. Biol. Evol.">
        <title>Comparative Genomics of Early-Diverging Mushroom-Forming Fungi Provides Insights into the Origins of Lignocellulose Decay Capabilities.</title>
        <authorList>
            <person name="Nagy L.G."/>
            <person name="Riley R."/>
            <person name="Tritt A."/>
            <person name="Adam C."/>
            <person name="Daum C."/>
            <person name="Floudas D."/>
            <person name="Sun H."/>
            <person name="Yadav J.S."/>
            <person name="Pangilinan J."/>
            <person name="Larsson K.H."/>
            <person name="Matsuura K."/>
            <person name="Barry K."/>
            <person name="Labutti K."/>
            <person name="Kuo R."/>
            <person name="Ohm R.A."/>
            <person name="Bhattacharya S.S."/>
            <person name="Shirouzu T."/>
            <person name="Yoshinaga Y."/>
            <person name="Martin F.M."/>
            <person name="Grigoriev I.V."/>
            <person name="Hibbett D.S."/>
        </authorList>
    </citation>
    <scope>NUCLEOTIDE SEQUENCE [LARGE SCALE GENOMIC DNA]</scope>
    <source>
        <strain evidence="3 4">CBS 109695</strain>
    </source>
</reference>
<accession>A0A167UNC0</accession>
<keyword evidence="1" id="KW-0813">Transport</keyword>
<evidence type="ECO:0000313" key="3">
    <source>
        <dbReference type="EMBL" id="KZP04118.1"/>
    </source>
</evidence>
<evidence type="ECO:0000313" key="4">
    <source>
        <dbReference type="Proteomes" id="UP000076532"/>
    </source>
</evidence>
<dbReference type="OrthoDB" id="245989at2759"/>
<dbReference type="EMBL" id="KV417958">
    <property type="protein sequence ID" value="KZP04118.1"/>
    <property type="molecule type" value="Genomic_DNA"/>
</dbReference>
<dbReference type="Gene3D" id="3.40.50.300">
    <property type="entry name" value="P-loop containing nucleotide triphosphate hydrolases"/>
    <property type="match status" value="1"/>
</dbReference>
<dbReference type="Pfam" id="PF00005">
    <property type="entry name" value="ABC_tran"/>
    <property type="match status" value="1"/>
</dbReference>
<proteinExistence type="predicted"/>
<dbReference type="PANTHER" id="PTHR19241">
    <property type="entry name" value="ATP-BINDING CASSETTE TRANSPORTER"/>
    <property type="match status" value="1"/>
</dbReference>
<name>A0A167UNC0_9AGAM</name>
<dbReference type="InterPro" id="IPR027417">
    <property type="entry name" value="P-loop_NTPase"/>
</dbReference>
<dbReference type="Proteomes" id="UP000076532">
    <property type="component" value="Unassembled WGS sequence"/>
</dbReference>
<dbReference type="STRING" id="436010.A0A167UNC0"/>
<organism evidence="3 4">
    <name type="scientific">Athelia psychrophila</name>
    <dbReference type="NCBI Taxonomy" id="1759441"/>
    <lineage>
        <taxon>Eukaryota</taxon>
        <taxon>Fungi</taxon>
        <taxon>Dikarya</taxon>
        <taxon>Basidiomycota</taxon>
        <taxon>Agaricomycotina</taxon>
        <taxon>Agaricomycetes</taxon>
        <taxon>Agaricomycetidae</taxon>
        <taxon>Atheliales</taxon>
        <taxon>Atheliaceae</taxon>
        <taxon>Athelia</taxon>
    </lineage>
</organism>
<dbReference type="InterPro" id="IPR003439">
    <property type="entry name" value="ABC_transporter-like_ATP-bd"/>
</dbReference>
<evidence type="ECO:0000259" key="2">
    <source>
        <dbReference type="Pfam" id="PF00005"/>
    </source>
</evidence>
<evidence type="ECO:0000256" key="1">
    <source>
        <dbReference type="ARBA" id="ARBA00022448"/>
    </source>
</evidence>
<gene>
    <name evidence="3" type="ORF">FIBSPDRAFT_844349</name>
</gene>
<feature type="non-terminal residue" evidence="3">
    <location>
        <position position="193"/>
    </location>
</feature>
<dbReference type="GO" id="GO:0005524">
    <property type="term" value="F:ATP binding"/>
    <property type="evidence" value="ECO:0007669"/>
    <property type="project" value="InterPro"/>
</dbReference>
<sequence>MTDVFSWQHMEYVVPIGSNEHRKLLDEVTGYAAPGKLTALMGESGAGKTTLLNVLAERQSTGVVSGDRLVNGQALPQDFQAQTGYCQQMDTHVPESTVRESLLFSARMRQPASVSEREKEEYVETCLKMCGLEDYADALVGSLGIEHHKRTTIGVELAAKPKLLLFLDEPTSGLDSQSAWAIMSFLRSLADNG</sequence>
<feature type="domain" description="ABC transporter" evidence="2">
    <location>
        <begin position="26"/>
        <end position="172"/>
    </location>
</feature>
<dbReference type="GO" id="GO:0016887">
    <property type="term" value="F:ATP hydrolysis activity"/>
    <property type="evidence" value="ECO:0007669"/>
    <property type="project" value="InterPro"/>
</dbReference>
<protein>
    <submittedName>
        <fullName evidence="3">P-loop containing nucleoside triphosphate hydrolase protein</fullName>
    </submittedName>
</protein>
<keyword evidence="3" id="KW-0378">Hydrolase</keyword>
<dbReference type="AlphaFoldDB" id="A0A167UNC0"/>
<keyword evidence="4" id="KW-1185">Reference proteome</keyword>